<dbReference type="AlphaFoldDB" id="A0A7Y0EP62"/>
<evidence type="ECO:0000313" key="1">
    <source>
        <dbReference type="EMBL" id="NMM93875.1"/>
    </source>
</evidence>
<comment type="caution">
    <text evidence="1">The sequence shown here is derived from an EMBL/GenBank/DDBJ whole genome shotgun (WGS) entry which is preliminary data.</text>
</comment>
<dbReference type="Proteomes" id="UP000532194">
    <property type="component" value="Unassembled WGS sequence"/>
</dbReference>
<organism evidence="1 2">
    <name type="scientific">Bifidobacterium oedipodis</name>
    <dbReference type="NCBI Taxonomy" id="2675322"/>
    <lineage>
        <taxon>Bacteria</taxon>
        <taxon>Bacillati</taxon>
        <taxon>Actinomycetota</taxon>
        <taxon>Actinomycetes</taxon>
        <taxon>Bifidobacteriales</taxon>
        <taxon>Bifidobacteriaceae</taxon>
        <taxon>Bifidobacterium</taxon>
    </lineage>
</organism>
<protein>
    <submittedName>
        <fullName evidence="1">Minor capsid protein E</fullName>
    </submittedName>
</protein>
<evidence type="ECO:0000313" key="2">
    <source>
        <dbReference type="Proteomes" id="UP000532194"/>
    </source>
</evidence>
<dbReference type="EMBL" id="JAAIII010000003">
    <property type="protein sequence ID" value="NMM93875.1"/>
    <property type="molecule type" value="Genomic_DNA"/>
</dbReference>
<dbReference type="InterPro" id="IPR005564">
    <property type="entry name" value="Major_capsid_GpE"/>
</dbReference>
<dbReference type="Pfam" id="PF03864">
    <property type="entry name" value="Phage_cap_E"/>
    <property type="match status" value="1"/>
</dbReference>
<sequence length="354" mass="39005">MAIEKTIMPPSEATEIAQAGFDSVHDILPMSKVFPMKSNEGLWVVDWTPVIPNQTTGRMHRRALDAEVGHTSSQTSTASAHTELIPLSGMDHITERDIARHPNDKEYIRSKAEDGFIGLGRKAAVTIELDCIDALMNGKLSVKDSGINVEADFQRPRNQHNQAPAGGKLWSDVTADVQTDVEEWVKVIRKNKGRIPHAVITTTKVIDALRLNENIRRELAQVTNLDYASPKLTRQQVIGYLATLGLTDVRMIDEIYENLELDNGFKMEVDTTTLIPDSTFVMFPSFNDPLLGFTADGPTAEGQDDEYGINKTVNDGLVGVLLSHTAPANYDLWVNGTALPILQEAVSTFKANVL</sequence>
<dbReference type="Gene3D" id="3.90.1690.10">
    <property type="entry name" value="phage-related protein like domain"/>
    <property type="match status" value="1"/>
</dbReference>
<accession>A0A7Y0EP62</accession>
<proteinExistence type="predicted"/>
<name>A0A7Y0EP62_9BIFI</name>
<gene>
    <name evidence="1" type="ORF">G1C95_1062</name>
</gene>
<dbReference type="InterPro" id="IPR053738">
    <property type="entry name" value="Lambda_capsid_assembly"/>
</dbReference>
<dbReference type="RefSeq" id="WP_169171928.1">
    <property type="nucleotide sequence ID" value="NZ_JAAIII010000003.1"/>
</dbReference>
<reference evidence="1 2" key="1">
    <citation type="submission" date="2020-02" db="EMBL/GenBank/DDBJ databases">
        <title>Characterization of phylogenetic diversity of novel bifidobacterial species isolated in Czech ZOOs.</title>
        <authorList>
            <person name="Lugli G.A."/>
            <person name="Vera N.B."/>
            <person name="Ventura M."/>
        </authorList>
    </citation>
    <scope>NUCLEOTIDE SEQUENCE [LARGE SCALE GENOMIC DNA]</scope>
    <source>
        <strain evidence="1 2">DSM 109957</strain>
    </source>
</reference>
<keyword evidence="2" id="KW-1185">Reference proteome</keyword>